<dbReference type="PANTHER" id="PTHR35037">
    <property type="entry name" value="C-TERMINAL REGION OF AIDA-LIKE PROTEIN"/>
    <property type="match status" value="1"/>
</dbReference>
<dbReference type="EMBL" id="LNCU01000036">
    <property type="protein sequence ID" value="KWV58577.1"/>
    <property type="molecule type" value="Genomic_DNA"/>
</dbReference>
<dbReference type="NCBIfam" id="TIGR01414">
    <property type="entry name" value="autotrans_barl"/>
    <property type="match status" value="1"/>
</dbReference>
<dbReference type="PROSITE" id="PS51208">
    <property type="entry name" value="AUTOTRANSPORTER"/>
    <property type="match status" value="1"/>
</dbReference>
<dbReference type="PANTHER" id="PTHR35037:SF3">
    <property type="entry name" value="C-TERMINAL REGION OF AIDA-LIKE PROTEIN"/>
    <property type="match status" value="1"/>
</dbReference>
<dbReference type="AlphaFoldDB" id="A0A120FQI3"/>
<organism evidence="3 4">
    <name type="scientific">Bradyrhizobium macuxiense</name>
    <dbReference type="NCBI Taxonomy" id="1755647"/>
    <lineage>
        <taxon>Bacteria</taxon>
        <taxon>Pseudomonadati</taxon>
        <taxon>Pseudomonadota</taxon>
        <taxon>Alphaproteobacteria</taxon>
        <taxon>Hyphomicrobiales</taxon>
        <taxon>Nitrobacteraceae</taxon>
        <taxon>Bradyrhizobium</taxon>
    </lineage>
</organism>
<dbReference type="InterPro" id="IPR051551">
    <property type="entry name" value="Autotransporter_adhesion"/>
</dbReference>
<dbReference type="Pfam" id="PF12951">
    <property type="entry name" value="PATR"/>
    <property type="match status" value="6"/>
</dbReference>
<dbReference type="NCBIfam" id="TIGR02601">
    <property type="entry name" value="autotrns_rpt"/>
    <property type="match status" value="6"/>
</dbReference>
<accession>A0A120FQI3</accession>
<dbReference type="SUPFAM" id="SSF51126">
    <property type="entry name" value="Pectin lyase-like"/>
    <property type="match status" value="3"/>
</dbReference>
<dbReference type="SMART" id="SM00869">
    <property type="entry name" value="Autotransporter"/>
    <property type="match status" value="1"/>
</dbReference>
<keyword evidence="4" id="KW-1185">Reference proteome</keyword>
<dbReference type="InterPro" id="IPR012332">
    <property type="entry name" value="Autotransporter_pectin_lyase_C"/>
</dbReference>
<evidence type="ECO:0000259" key="2">
    <source>
        <dbReference type="PROSITE" id="PS51208"/>
    </source>
</evidence>
<proteinExistence type="predicted"/>
<dbReference type="InterPro" id="IPR005546">
    <property type="entry name" value="Autotransporte_beta"/>
</dbReference>
<reference evidence="3 4" key="1">
    <citation type="submission" date="2015-11" db="EMBL/GenBank/DDBJ databases">
        <title>Draft Genome Sequence of the Strain BR 10303 (Bradyrhizobium sp.) isolated from nodules of Centrolobium paraense.</title>
        <authorList>
            <person name="Zelli J.E."/>
            <person name="Simoes-Araujo J.L."/>
            <person name="Barauna A.C."/>
            <person name="Silva K."/>
        </authorList>
    </citation>
    <scope>NUCLEOTIDE SEQUENCE [LARGE SCALE GENOMIC DNA]</scope>
    <source>
        <strain evidence="3 4">BR 10303</strain>
    </source>
</reference>
<gene>
    <name evidence="3" type="ORF">AS156_33870</name>
</gene>
<evidence type="ECO:0000256" key="1">
    <source>
        <dbReference type="ARBA" id="ARBA00022729"/>
    </source>
</evidence>
<dbReference type="Pfam" id="PF03797">
    <property type="entry name" value="Autotransporter"/>
    <property type="match status" value="1"/>
</dbReference>
<sequence length="1138" mass="110865">MLVLGDRTSIVNTGSITGGIGGNGATGASGASSAGDSGTGVNLASSGNTLGNTGTITGGAGNGTGAAGIGVMTNGNSTINNAGTISGGLNTDGVTHAAAIRFGGTGNALNLQTGSTLIGDIQLISGAGATIAAQAGGLTLGNNVVLGSGSLITFNSATSGLSVSGVVSGAGSVAVTGTGTIVLSGANTYTGGTTLVGGRLSVSSDANLGAASSPLTFNGGTLQVTGTSFTGTSRTINWGGGGFDIADAANNFVVSSSLGGSGGLTKSGAGTLTFTSSNSYTGGTTISAGTLQLGDGGTSGSITGDVTTNGTFAVNRSNTYTFGGTISGSGAFVQSGTGITILTGTNSYGGGTTLAAGTLSVASDSNLGTASGGLTFNGGTLRNTVAFTTGRGVTLTGNGTFETNADLTVSGVIVGGGSLTKTGTGTLTLTGNNTYTGGTTISNSTLQIGNGGTSGSITGDVTANGTFAVNRSDNYTLGGTISGSGAFAQRGTGTTTFTGNNSYTGGTTISQGTLQLGDGGTTGATIGDVTNNGTLAFNRSDAISFPGTISGSGNVVQLGAGTLTLNGQYTYTGATTVNAGKLVVGDDSHAGANLVSAVTVNSGATIGGIGTIGGLSVASGGTVTPGNSIGTLSVAGNVSFAAGSIYQVEANAAGRSDKIVASGTATLAGGNVLALAQTGTYAPQTVYTILTANGGVSGTFSDVTSSLTFLTPTLSYDANDVFLTLARNTTSLQSVAQTPNQIAVAGALDASGQQRDPLMVALLNQGAAGARQAFDALSGEVHASAQTAMLDDSRYLRDAVLGRLRQAAFAGSAGPMAALGSGGPETAAMDSLSVSSALAYAGTDRRAFPLKAPPLAPAQIPDTTFWAQGLGAWGRLNGDGNAAGMTRDLAGFFSGVDHRFATNWIAGIAGGYTSSSVHVGDRSSSADVQTAHLAGYVGASYGAFNLRGGAAASFSTLDTNRSIVFPGFFDTARARYDATTAQVFGEIGYGLTLGRAALEPFAGLAWAHLNTDSFSETGGTGAAALLGAANREDVGYSSLGARIATSFALDNGMLLTPRASVAWQYAFGDVTPTAALAFQGLGTSFTAAGVPLARNAALVEGGLDLRVTAQASVGIAYVGQLADRVQDHSVKASFDWKF</sequence>
<dbReference type="GO" id="GO:0019867">
    <property type="term" value="C:outer membrane"/>
    <property type="evidence" value="ECO:0007669"/>
    <property type="project" value="InterPro"/>
</dbReference>
<protein>
    <recommendedName>
        <fullName evidence="2">Autotransporter domain-containing protein</fullName>
    </recommendedName>
</protein>
<dbReference type="Gene3D" id="2.160.20.20">
    <property type="match status" value="3"/>
</dbReference>
<name>A0A120FQI3_9BRAD</name>
<dbReference type="Gene3D" id="2.40.128.130">
    <property type="entry name" value="Autotransporter beta-domain"/>
    <property type="match status" value="1"/>
</dbReference>
<keyword evidence="1" id="KW-0732">Signal</keyword>
<dbReference type="InterPro" id="IPR036709">
    <property type="entry name" value="Autotransporte_beta_dom_sf"/>
</dbReference>
<dbReference type="InterPro" id="IPR013425">
    <property type="entry name" value="Autotrns_rpt"/>
</dbReference>
<evidence type="ECO:0000313" key="3">
    <source>
        <dbReference type="EMBL" id="KWV58577.1"/>
    </source>
</evidence>
<dbReference type="InterPro" id="IPR011050">
    <property type="entry name" value="Pectin_lyase_fold/virulence"/>
</dbReference>
<dbReference type="InterPro" id="IPR006315">
    <property type="entry name" value="OM_autotransptr_brl_dom"/>
</dbReference>
<dbReference type="SUPFAM" id="SSF103515">
    <property type="entry name" value="Autotransporter"/>
    <property type="match status" value="1"/>
</dbReference>
<evidence type="ECO:0000313" key="4">
    <source>
        <dbReference type="Proteomes" id="UP000057737"/>
    </source>
</evidence>
<dbReference type="Proteomes" id="UP000057737">
    <property type="component" value="Unassembled WGS sequence"/>
</dbReference>
<feature type="domain" description="Autotransporter" evidence="2">
    <location>
        <begin position="858"/>
        <end position="1138"/>
    </location>
</feature>
<comment type="caution">
    <text evidence="3">The sequence shown here is derived from an EMBL/GenBank/DDBJ whole genome shotgun (WGS) entry which is preliminary data.</text>
</comment>